<dbReference type="Gene3D" id="3.40.1730.10">
    <property type="entry name" value="pa0076 domain"/>
    <property type="match status" value="1"/>
</dbReference>
<dbReference type="AlphaFoldDB" id="A0A3B0ZYC6"/>
<name>A0A3B0ZYC6_9ZZZZ</name>
<dbReference type="InterPro" id="IPR017748">
    <property type="entry name" value="TagF"/>
</dbReference>
<sequence>MFGLFNKESKSVQRTIKQDIVGCTGKLPVYPEFIKYNIKTRDTVAFDKWMHEGVSLLNRRFGDKWKNSFKESPIHKFVFTGTEQSRTITGVIHPSQDSSGRHYPFCGFTSIDNPVYKELQSLLVHSYKSYYENVVNLMQQDWTGLSIANVTQSIDSTKKMTDNLTKGKILDSTIALLKSHIMLDFWNELLPGADLEKRAALIKTTISTLQTVARRSPSRVNWGIRLPLSTKIDSTQYITFWLQLCELVLGGRTWSAHYFWNYPAPSFPARLTIFFKPISASYFSQLVDSSKQDNNIIDILSEMENSSCDMNKMAHLVNQDEMTLMDAVQQWRSQDVMSGG</sequence>
<evidence type="ECO:0000313" key="1">
    <source>
        <dbReference type="EMBL" id="VAW92913.1"/>
    </source>
</evidence>
<accession>A0A3B0ZYC6</accession>
<dbReference type="Pfam" id="PF09867">
    <property type="entry name" value="TagF_N"/>
    <property type="match status" value="1"/>
</dbReference>
<dbReference type="EMBL" id="UOFS01000013">
    <property type="protein sequence ID" value="VAW92913.1"/>
    <property type="molecule type" value="Genomic_DNA"/>
</dbReference>
<dbReference type="NCBIfam" id="TIGR03373">
    <property type="entry name" value="VI_minor_4"/>
    <property type="match status" value="1"/>
</dbReference>
<proteinExistence type="predicted"/>
<organism evidence="1">
    <name type="scientific">hydrothermal vent metagenome</name>
    <dbReference type="NCBI Taxonomy" id="652676"/>
    <lineage>
        <taxon>unclassified sequences</taxon>
        <taxon>metagenomes</taxon>
        <taxon>ecological metagenomes</taxon>
    </lineage>
</organism>
<evidence type="ECO:0008006" key="2">
    <source>
        <dbReference type="Google" id="ProtNLM"/>
    </source>
</evidence>
<reference evidence="1" key="1">
    <citation type="submission" date="2018-06" db="EMBL/GenBank/DDBJ databases">
        <authorList>
            <person name="Zhirakovskaya E."/>
        </authorList>
    </citation>
    <scope>NUCLEOTIDE SEQUENCE</scope>
</reference>
<gene>
    <name evidence="1" type="ORF">MNBD_GAMMA22-525</name>
</gene>
<protein>
    <recommendedName>
        <fullName evidence="2">Protein phosphatase ImpM</fullName>
    </recommendedName>
</protein>
<dbReference type="InterPro" id="IPR038225">
    <property type="entry name" value="TagF_sf"/>
</dbReference>